<dbReference type="PANTHER" id="PTHR18863:SF5">
    <property type="entry name" value="TESTIS EXPRESSED GENE 21"/>
    <property type="match status" value="1"/>
</dbReference>
<reference evidence="3" key="1">
    <citation type="submission" date="2023-07" db="EMBL/GenBank/DDBJ databases">
        <authorList>
            <person name="Stuckert A."/>
        </authorList>
    </citation>
    <scope>NUCLEOTIDE SEQUENCE</scope>
</reference>
<keyword evidence="1" id="KW-0175">Coiled coil</keyword>
<feature type="coiled-coil region" evidence="1">
    <location>
        <begin position="300"/>
        <end position="334"/>
    </location>
</feature>
<evidence type="ECO:0000256" key="2">
    <source>
        <dbReference type="SAM" id="MobiDB-lite"/>
    </source>
</evidence>
<accession>A0ABN9L4U1</accession>
<dbReference type="PANTHER" id="PTHR18863">
    <property type="entry name" value="TSEC-2-RELATED"/>
    <property type="match status" value="1"/>
</dbReference>
<evidence type="ECO:0000313" key="3">
    <source>
        <dbReference type="EMBL" id="CAJ0931902.1"/>
    </source>
</evidence>
<feature type="coiled-coil region" evidence="1">
    <location>
        <begin position="406"/>
        <end position="440"/>
    </location>
</feature>
<feature type="coiled-coil region" evidence="1">
    <location>
        <begin position="599"/>
        <end position="682"/>
    </location>
</feature>
<gene>
    <name evidence="3" type="ORF">RIMI_LOCUS4910655</name>
</gene>
<proteinExistence type="predicted"/>
<feature type="coiled-coil region" evidence="1">
    <location>
        <begin position="114"/>
        <end position="207"/>
    </location>
</feature>
<name>A0ABN9L4U1_9NEOB</name>
<organism evidence="3 4">
    <name type="scientific">Ranitomeya imitator</name>
    <name type="common">mimic poison frog</name>
    <dbReference type="NCBI Taxonomy" id="111125"/>
    <lineage>
        <taxon>Eukaryota</taxon>
        <taxon>Metazoa</taxon>
        <taxon>Chordata</taxon>
        <taxon>Craniata</taxon>
        <taxon>Vertebrata</taxon>
        <taxon>Euteleostomi</taxon>
        <taxon>Amphibia</taxon>
        <taxon>Batrachia</taxon>
        <taxon>Anura</taxon>
        <taxon>Neobatrachia</taxon>
        <taxon>Hyloidea</taxon>
        <taxon>Dendrobatidae</taxon>
        <taxon>Dendrobatinae</taxon>
        <taxon>Ranitomeya</taxon>
    </lineage>
</organism>
<comment type="caution">
    <text evidence="3">The sequence shown here is derived from an EMBL/GenBank/DDBJ whole genome shotgun (WGS) entry which is preliminary data.</text>
</comment>
<dbReference type="EMBL" id="CAUEEQ010008143">
    <property type="protein sequence ID" value="CAJ0931902.1"/>
    <property type="molecule type" value="Genomic_DNA"/>
</dbReference>
<evidence type="ECO:0000256" key="1">
    <source>
        <dbReference type="SAM" id="Coils"/>
    </source>
</evidence>
<dbReference type="InterPro" id="IPR039139">
    <property type="entry name" value="CCDC170-like"/>
</dbReference>
<protein>
    <submittedName>
        <fullName evidence="3">Uncharacterized protein</fullName>
    </submittedName>
</protein>
<dbReference type="Proteomes" id="UP001176940">
    <property type="component" value="Unassembled WGS sequence"/>
</dbReference>
<feature type="region of interest" description="Disordered" evidence="2">
    <location>
        <begin position="713"/>
        <end position="734"/>
    </location>
</feature>
<keyword evidence="4" id="KW-1185">Reference proteome</keyword>
<evidence type="ECO:0000313" key="4">
    <source>
        <dbReference type="Proteomes" id="UP001176940"/>
    </source>
</evidence>
<sequence length="747" mass="85937">MFTLVTGDLEIVGRWRAVCVTALQRPNSDAAAIRIVVGIAAASLSVTTLYSNSGIRDQLLTYKITAESAQSEHAALLVKNTALQAEDWSWGALVCGFSVDQLFQSFVCVSCHKISDLKKRLAAKDAHLQEIKEELEKYKERCARQLSQMQTLKEHIKDYDHTTSEKAELNMEIHSHRRENKELNDRIKELENRLRLHLIEREKAEQKSSGLGKRLHEAVERLSSCLSMNIKEHEDPLDALVLKVEKLMKEHKLHKSRISSLEDALACQQVESKASRDTIVKLVAETEKHKKAAAGFPAELQSLKRERDDAVLSRKNNEREKEILQEKLKENHKEWGSFRQELMEKEKKINDLERTLHSSDYETKASHSLHQSFISQLATILTKGFTTVPRTEEAVKERIQKLCSEEQTWRSTCEDLQQKIVKLNKQVEKQLDLYQEAAAKSYKAEELLQEQQNSMKHLKGKLVSEEMIKDGFNTERKRLKKFLLQLAEKMKISQDISSESLVSQYDMLLNRADEICKRDKEFLSDNKTLIYNLQKKRYDNDVDRCSVAVWSLESCHTDSSPATNDPEVPGNQGKHRVTKRRAALSNPMVTLVTSVNEKVDHQKKTIELLSKSLEKLEKIKEKAAKKVVSLKTELDYTEHESVGEKVRCQQMVEAVTNELHTAKRALEEVARREKQLVDFRETITRMMGFNINTLAVPDYEIFDQLKRVLRTNGPIDNTKTDRSKLPYGFRTGNGEPEYTVQHMNPKY</sequence>